<dbReference type="RefSeq" id="WP_243452387.1">
    <property type="nucleotide sequence ID" value="NZ_CP041150.1"/>
</dbReference>
<name>A0AB73U5R1_MYCCH</name>
<gene>
    <name evidence="1" type="ORF">FJK96_20645</name>
</gene>
<sequence>MQKPTKAFADMIAETADNLQAILTEIYPDGDNQGALFVSPNHLRQMAQRYAEQAANADTEAGA</sequence>
<reference evidence="1 2" key="1">
    <citation type="submission" date="2019-06" db="EMBL/GenBank/DDBJ databases">
        <title>Whole geneome sequnce of Mycobacteroides chelonae M77 isolated from bovine milk from Meghalaya, India.</title>
        <authorList>
            <person name="Vise E."/>
            <person name="Das S."/>
            <person name="Garg A."/>
            <person name="Ghatak S."/>
            <person name="Shakuntala I."/>
            <person name="Milton A.A.P."/>
            <person name="Karam A."/>
            <person name="Sanjukta R."/>
            <person name="Puro K."/>
            <person name="Sen A."/>
        </authorList>
    </citation>
    <scope>NUCLEOTIDE SEQUENCE [LARGE SCALE GENOMIC DNA]</scope>
    <source>
        <strain evidence="1 2">M77</strain>
    </source>
</reference>
<dbReference type="EMBL" id="CP041150">
    <property type="protein sequence ID" value="QDF72331.1"/>
    <property type="molecule type" value="Genomic_DNA"/>
</dbReference>
<protein>
    <submittedName>
        <fullName evidence="1">Uncharacterized protein</fullName>
    </submittedName>
</protein>
<evidence type="ECO:0000313" key="1">
    <source>
        <dbReference type="EMBL" id="QDF72331.1"/>
    </source>
</evidence>
<dbReference type="AlphaFoldDB" id="A0AB73U5R1"/>
<proteinExistence type="predicted"/>
<dbReference type="Proteomes" id="UP000317728">
    <property type="component" value="Chromosome"/>
</dbReference>
<evidence type="ECO:0000313" key="2">
    <source>
        <dbReference type="Proteomes" id="UP000317728"/>
    </source>
</evidence>
<accession>A0AB73U5R1</accession>
<organism evidence="1 2">
    <name type="scientific">Mycobacteroides chelonae</name>
    <name type="common">Mycobacterium chelonae</name>
    <dbReference type="NCBI Taxonomy" id="1774"/>
    <lineage>
        <taxon>Bacteria</taxon>
        <taxon>Bacillati</taxon>
        <taxon>Actinomycetota</taxon>
        <taxon>Actinomycetes</taxon>
        <taxon>Mycobacteriales</taxon>
        <taxon>Mycobacteriaceae</taxon>
        <taxon>Mycobacteroides</taxon>
    </lineage>
</organism>